<feature type="domain" description="Filamentous haemagglutinin FhaB/tRNA nuclease CdiA-like TPS" evidence="2">
    <location>
        <begin position="32"/>
        <end position="149"/>
    </location>
</feature>
<protein>
    <submittedName>
        <fullName evidence="3">CHAT domain-containing protein</fullName>
    </submittedName>
</protein>
<organism evidence="3 4">
    <name type="scientific">Limnoraphis robusta CCNP1315</name>
    <dbReference type="NCBI Taxonomy" id="3110306"/>
    <lineage>
        <taxon>Bacteria</taxon>
        <taxon>Bacillati</taxon>
        <taxon>Cyanobacteriota</taxon>
        <taxon>Cyanophyceae</taxon>
        <taxon>Oscillatoriophycideae</taxon>
        <taxon>Oscillatoriales</taxon>
        <taxon>Sirenicapillariaceae</taxon>
        <taxon>Limnoraphis</taxon>
    </lineage>
</organism>
<dbReference type="InterPro" id="IPR012334">
    <property type="entry name" value="Pectin_lyas_fold"/>
</dbReference>
<dbReference type="RefSeq" id="WP_323273572.1">
    <property type="nucleotide sequence ID" value="NZ_JAYGHT010000008.1"/>
</dbReference>
<dbReference type="Gene3D" id="2.160.20.10">
    <property type="entry name" value="Single-stranded right-handed beta-helix, Pectin lyase-like"/>
    <property type="match status" value="1"/>
</dbReference>
<reference evidence="3 4" key="1">
    <citation type="submission" date="2023-12" db="EMBL/GenBank/DDBJ databases">
        <title>Baltic Sea Cyanobacteria.</title>
        <authorList>
            <person name="Delbaje E."/>
            <person name="Fewer D.P."/>
            <person name="Shishido T.K."/>
        </authorList>
    </citation>
    <scope>NUCLEOTIDE SEQUENCE [LARGE SCALE GENOMIC DNA]</scope>
    <source>
        <strain evidence="3 4">CCNP 1315</strain>
    </source>
</reference>
<evidence type="ECO:0000259" key="2">
    <source>
        <dbReference type="SMART" id="SM00912"/>
    </source>
</evidence>
<sequence>MAMNQFFKILTFTGILTSIPTAVLAQITPANDGTGTRVTPVQPGQNTQTRFDIQGGSRSQDGANLFHSFEQFNLNSGQTANFISTPETRNILTRIVGGDISNIDGTIQVTGSNANLFLMNPSGIVFGSNASLNVPASFFATTSTAIGLGNTINGVPQSWFQAFQGNNYSQLNGSPTGFVLSNSQSGTIINQGNLTVQPGNTLGLVGSVAINQGIVSAHQGNIKIESVPGNSYVRLTQTGNLLNLEVQSQALLNFPEIPIVSLPRMLTGGMQNHATNVIVNDNNTITLVDGNSSQSLERQSRIQESRFNEFRTSETLAFTPPFLPKTPIISNEIPLPVRSFNGDNISENSSILPLNPVLSPAEVPNIELLMLPLSLEIQSLPNPTQLSIPSIGTLENNINLHRDSLTNPIINPQSLQSLIPSHLNPQNSYQISLDSILPETSIKEMFSEIEAKTTQKPAVIYIKTHENQSLEYIDGLQIKTQIGLTLMLVLPNGKSIVKSIPEANLPKINRLSREFYWEISEPKTTAWPAARQLYDWFIAPLEADLKEAGIDTLLFCLDEKLRSLPLAALHDGKHFLIEKYNFTLIPSLNLTDVSYKGLQDAEVLAMGMSEFKDQPSLPSVPTEVTTITQKLWQGETLLNQEFTLKNLQKKRSQKSYKIIHLATHANFNSQQDSYIQFWDDKLPLNRLRELQWYKQPQVELLVLSACKTALGNSQEAETEMGFAGLAYRAGVKSALASLWRVSDVGTLGLMVEFYDHLKSSPIKAEALRQAQLALLRGEVQVEGNSLRQTRGNTPLPPALTAPQSPRNLSHPYYWAGFTMIGSPW</sequence>
<gene>
    <name evidence="3" type="ORF">VB854_04945</name>
</gene>
<evidence type="ECO:0000256" key="1">
    <source>
        <dbReference type="SAM" id="SignalP"/>
    </source>
</evidence>
<name>A0ABU5TTS9_9CYAN</name>
<dbReference type="InterPro" id="IPR011050">
    <property type="entry name" value="Pectin_lyase_fold/virulence"/>
</dbReference>
<accession>A0ABU5TTS9</accession>
<dbReference type="Pfam" id="PF05860">
    <property type="entry name" value="TPS"/>
    <property type="match status" value="1"/>
</dbReference>
<dbReference type="PANTHER" id="PTHR10098:SF112">
    <property type="entry name" value="SLR0380 PROTEIN"/>
    <property type="match status" value="1"/>
</dbReference>
<dbReference type="InterPro" id="IPR008638">
    <property type="entry name" value="FhaB/CdiA-like_TPS"/>
</dbReference>
<keyword evidence="4" id="KW-1185">Reference proteome</keyword>
<dbReference type="Pfam" id="PF12770">
    <property type="entry name" value="CHAT"/>
    <property type="match status" value="1"/>
</dbReference>
<dbReference type="NCBIfam" id="TIGR01901">
    <property type="entry name" value="adhes_NPXG"/>
    <property type="match status" value="1"/>
</dbReference>
<dbReference type="PANTHER" id="PTHR10098">
    <property type="entry name" value="RAPSYN-RELATED"/>
    <property type="match status" value="1"/>
</dbReference>
<dbReference type="SMART" id="SM00912">
    <property type="entry name" value="Haemagg_act"/>
    <property type="match status" value="1"/>
</dbReference>
<feature type="signal peptide" evidence="1">
    <location>
        <begin position="1"/>
        <end position="25"/>
    </location>
</feature>
<dbReference type="Proteomes" id="UP001301728">
    <property type="component" value="Unassembled WGS sequence"/>
</dbReference>
<dbReference type="InterPro" id="IPR024983">
    <property type="entry name" value="CHAT_dom"/>
</dbReference>
<keyword evidence="1" id="KW-0732">Signal</keyword>
<evidence type="ECO:0000313" key="4">
    <source>
        <dbReference type="Proteomes" id="UP001301728"/>
    </source>
</evidence>
<comment type="caution">
    <text evidence="3">The sequence shown here is derived from an EMBL/GenBank/DDBJ whole genome shotgun (WGS) entry which is preliminary data.</text>
</comment>
<evidence type="ECO:0000313" key="3">
    <source>
        <dbReference type="EMBL" id="MEA5518291.1"/>
    </source>
</evidence>
<feature type="chain" id="PRO_5045057624" evidence="1">
    <location>
        <begin position="26"/>
        <end position="824"/>
    </location>
</feature>
<dbReference type="SUPFAM" id="SSF51126">
    <property type="entry name" value="Pectin lyase-like"/>
    <property type="match status" value="1"/>
</dbReference>
<dbReference type="EMBL" id="JAYGHT010000008">
    <property type="protein sequence ID" value="MEA5518291.1"/>
    <property type="molecule type" value="Genomic_DNA"/>
</dbReference>
<proteinExistence type="predicted"/>